<evidence type="ECO:0000259" key="20">
    <source>
        <dbReference type="Pfam" id="PF03372"/>
    </source>
</evidence>
<evidence type="ECO:0000313" key="21">
    <source>
        <dbReference type="Proteomes" id="UP000235220"/>
    </source>
</evidence>
<evidence type="ECO:0000256" key="19">
    <source>
        <dbReference type="ARBA" id="ARBA00054840"/>
    </source>
</evidence>
<name>A0A2I4GFH0_JUGRE</name>
<feature type="domain" description="Endonuclease/exonuclease/phosphatase" evidence="20">
    <location>
        <begin position="229"/>
        <end position="545"/>
    </location>
</feature>
<comment type="catalytic activity">
    <reaction evidence="1">
        <text>Exonucleolytic cleavage of poly(A) to 5'-AMP.</text>
        <dbReference type="EC" id="3.1.13.4"/>
    </reaction>
</comment>
<evidence type="ECO:0000256" key="6">
    <source>
        <dbReference type="ARBA" id="ARBA00011757"/>
    </source>
</evidence>
<proteinExistence type="inferred from homology"/>
<dbReference type="GO" id="GO:0005737">
    <property type="term" value="C:cytoplasm"/>
    <property type="evidence" value="ECO:0000318"/>
    <property type="project" value="GO_Central"/>
</dbReference>
<dbReference type="KEGG" id="jre:109007427"/>
<protein>
    <recommendedName>
        <fullName evidence="7">poly(A)-specific ribonuclease</fullName>
        <ecNumber evidence="7">3.1.13.4</ecNumber>
    </recommendedName>
</protein>
<evidence type="ECO:0000256" key="7">
    <source>
        <dbReference type="ARBA" id="ARBA00012161"/>
    </source>
</evidence>
<keyword evidence="21" id="KW-1185">Reference proteome</keyword>
<evidence type="ECO:0000256" key="14">
    <source>
        <dbReference type="ARBA" id="ARBA00022842"/>
    </source>
</evidence>
<keyword evidence="15" id="KW-0694">RNA-binding</keyword>
<dbReference type="OrthoDB" id="428734at2759"/>
<evidence type="ECO:0000256" key="1">
    <source>
        <dbReference type="ARBA" id="ARBA00001663"/>
    </source>
</evidence>
<organism evidence="21 22">
    <name type="scientific">Juglans regia</name>
    <name type="common">English walnut</name>
    <dbReference type="NCBI Taxonomy" id="51240"/>
    <lineage>
        <taxon>Eukaryota</taxon>
        <taxon>Viridiplantae</taxon>
        <taxon>Streptophyta</taxon>
        <taxon>Embryophyta</taxon>
        <taxon>Tracheophyta</taxon>
        <taxon>Spermatophyta</taxon>
        <taxon>Magnoliopsida</taxon>
        <taxon>eudicotyledons</taxon>
        <taxon>Gunneridae</taxon>
        <taxon>Pentapetalae</taxon>
        <taxon>rosids</taxon>
        <taxon>fabids</taxon>
        <taxon>Fagales</taxon>
        <taxon>Juglandaceae</taxon>
        <taxon>Juglans</taxon>
    </lineage>
</organism>
<dbReference type="Pfam" id="PF03372">
    <property type="entry name" value="Exo_endo_phos"/>
    <property type="match status" value="1"/>
</dbReference>
<evidence type="ECO:0000256" key="11">
    <source>
        <dbReference type="ARBA" id="ARBA00022737"/>
    </source>
</evidence>
<accession>A0A2I4GFH0</accession>
<keyword evidence="17" id="KW-0804">Transcription</keyword>
<comment type="subunit">
    <text evidence="6">Component of the CCR4-NOT complex, at least composed of CRR4 and CAF1 proteins.</text>
</comment>
<keyword evidence="10" id="KW-0479">Metal-binding</keyword>
<keyword evidence="11" id="KW-0677">Repeat</keyword>
<keyword evidence="16" id="KW-0805">Transcription regulation</keyword>
<dbReference type="GeneID" id="109007427"/>
<evidence type="ECO:0000256" key="2">
    <source>
        <dbReference type="ARBA" id="ARBA00001946"/>
    </source>
</evidence>
<reference evidence="22" key="1">
    <citation type="submission" date="2025-08" db="UniProtKB">
        <authorList>
            <consortium name="RefSeq"/>
        </authorList>
    </citation>
    <scope>IDENTIFICATION</scope>
    <source>
        <tissue evidence="22">Leaves</tissue>
    </source>
</reference>
<evidence type="ECO:0000256" key="17">
    <source>
        <dbReference type="ARBA" id="ARBA00023163"/>
    </source>
</evidence>
<sequence length="573" mass="64985">MGPQESSETTELEVSVSLPSKTPVIDCEINPFIDVKSPGSQIVPVPHSLACNWYREQFTCSVHHGKLSTFQCVSCVELDLPPKESYHCSSRCFLDSWKIHRVRHHNAAEAVCRNLTGNKQSVRELRSSGSWPAFGDASLLHQSAMVVEREGKEWIKVGSSKAYVPTMDDVGLRLRLESAAVDCSQGIHLSPVNMIVTDPVITPPSAPHRHMVQIRHLQKSSDDVVFTVLSYNVLSDLYATGKIYDYCPAWALLWGYRRQNLLREIIKYGADILCLQEVQSDHFENFFEPQLAKCGYSAVYKEKTQRVYTGKRYVSDWCATFYRRDLFKEIKKYEIEFRKTALSVVEALKPEDRNSARIHLAKDNIALVVVLEKMQKGSTTDAIQTRICVAFYHQANTHISANPKHPDVKLFQVANLVNGLEKIAQSQIPLLLCGDINSLPQSDPHTFIVSGRINRTRAREDDSNGIYQHLKLYHSLCLLSAYASSCQSDLGTKEPVFTHVTRDFCGTLDYIFYTATDMILEGLLELPYLESTEPSLPSPIWSSDHIALMARFRLKRPSRWRPDPLPLPLNPWQ</sequence>
<keyword evidence="12" id="KW-0378">Hydrolase</keyword>
<evidence type="ECO:0000256" key="5">
    <source>
        <dbReference type="ARBA" id="ARBA00010774"/>
    </source>
</evidence>
<dbReference type="STRING" id="51240.A0A2I4GFH0"/>
<dbReference type="PANTHER" id="PTHR12121:SF79">
    <property type="entry name" value="CARBON CATABOLITE REPRESSOR PROTEIN 4 HOMOLOG 1-LIKE ISOFORM X1"/>
    <property type="match status" value="1"/>
</dbReference>
<comment type="similarity">
    <text evidence="5">Belongs to the CCR4/nocturin family.</text>
</comment>
<keyword evidence="18" id="KW-0539">Nucleus</keyword>
<dbReference type="PANTHER" id="PTHR12121">
    <property type="entry name" value="CARBON CATABOLITE REPRESSOR PROTEIN 4"/>
    <property type="match status" value="1"/>
</dbReference>
<dbReference type="Gene3D" id="3.60.10.10">
    <property type="entry name" value="Endonuclease/exonuclease/phosphatase"/>
    <property type="match status" value="1"/>
</dbReference>
<dbReference type="GO" id="GO:0046872">
    <property type="term" value="F:metal ion binding"/>
    <property type="evidence" value="ECO:0007669"/>
    <property type="project" value="UniProtKB-KW"/>
</dbReference>
<dbReference type="RefSeq" id="XP_018842646.2">
    <property type="nucleotide sequence ID" value="XM_018987101.2"/>
</dbReference>
<comment type="subcellular location">
    <subcellularLocation>
        <location evidence="4">Cytoplasm</location>
    </subcellularLocation>
    <subcellularLocation>
        <location evidence="3">Nucleus</location>
    </subcellularLocation>
</comment>
<evidence type="ECO:0000256" key="4">
    <source>
        <dbReference type="ARBA" id="ARBA00004496"/>
    </source>
</evidence>
<dbReference type="InterPro" id="IPR036691">
    <property type="entry name" value="Endo/exonu/phosph_ase_sf"/>
</dbReference>
<evidence type="ECO:0000256" key="3">
    <source>
        <dbReference type="ARBA" id="ARBA00004123"/>
    </source>
</evidence>
<keyword evidence="14" id="KW-0460">Magnesium</keyword>
<dbReference type="EC" id="3.1.13.4" evidence="7"/>
<evidence type="ECO:0000256" key="10">
    <source>
        <dbReference type="ARBA" id="ARBA00022723"/>
    </source>
</evidence>
<keyword evidence="8" id="KW-0963">Cytoplasm</keyword>
<dbReference type="AlphaFoldDB" id="A0A2I4GFH0"/>
<evidence type="ECO:0000256" key="8">
    <source>
        <dbReference type="ARBA" id="ARBA00022490"/>
    </source>
</evidence>
<evidence type="ECO:0000256" key="13">
    <source>
        <dbReference type="ARBA" id="ARBA00022839"/>
    </source>
</evidence>
<comment type="function">
    <text evidence="19">Acts as a catalytic component of the CCR4-NOT core complex, which in the nucleus seems to be a general transcription factor, and in the cytoplasm the major mRNA deadenylase involved in mRNA turnover.</text>
</comment>
<keyword evidence="13" id="KW-0269">Exonuclease</keyword>
<dbReference type="InterPro" id="IPR005135">
    <property type="entry name" value="Endo/exonuclease/phosphatase"/>
</dbReference>
<evidence type="ECO:0000313" key="22">
    <source>
        <dbReference type="RefSeq" id="XP_018842646.2"/>
    </source>
</evidence>
<evidence type="ECO:0000256" key="15">
    <source>
        <dbReference type="ARBA" id="ARBA00022884"/>
    </source>
</evidence>
<dbReference type="Proteomes" id="UP000235220">
    <property type="component" value="Chromosome 8"/>
</dbReference>
<dbReference type="GO" id="GO:0004535">
    <property type="term" value="F:poly(A)-specific ribonuclease activity"/>
    <property type="evidence" value="ECO:0007669"/>
    <property type="project" value="UniProtKB-EC"/>
</dbReference>
<evidence type="ECO:0000256" key="16">
    <source>
        <dbReference type="ARBA" id="ARBA00023015"/>
    </source>
</evidence>
<gene>
    <name evidence="22" type="primary">LOC109007427</name>
</gene>
<dbReference type="Gramene" id="Jr08_06130_p1">
    <property type="protein sequence ID" value="cds.Jr08_06130_p1"/>
    <property type="gene ID" value="Jr08_06130"/>
</dbReference>
<dbReference type="InterPro" id="IPR050410">
    <property type="entry name" value="CCR4/nocturin_mRNA_transcr"/>
</dbReference>
<dbReference type="FunFam" id="3.60.10.10:FF:000016">
    <property type="entry name" value="Carbon catabolite repressor protein 4 1"/>
    <property type="match status" value="1"/>
</dbReference>
<evidence type="ECO:0000256" key="18">
    <source>
        <dbReference type="ARBA" id="ARBA00023242"/>
    </source>
</evidence>
<comment type="cofactor">
    <cofactor evidence="2">
        <name>Mg(2+)</name>
        <dbReference type="ChEBI" id="CHEBI:18420"/>
    </cofactor>
</comment>
<keyword evidence="9" id="KW-0540">Nuclease</keyword>
<dbReference type="GO" id="GO:0003730">
    <property type="term" value="F:mRNA 3'-UTR binding"/>
    <property type="evidence" value="ECO:0000318"/>
    <property type="project" value="GO_Central"/>
</dbReference>
<dbReference type="GO" id="GO:0005634">
    <property type="term" value="C:nucleus"/>
    <property type="evidence" value="ECO:0007669"/>
    <property type="project" value="UniProtKB-SubCell"/>
</dbReference>
<dbReference type="SUPFAM" id="SSF56219">
    <property type="entry name" value="DNase I-like"/>
    <property type="match status" value="1"/>
</dbReference>
<evidence type="ECO:0000256" key="12">
    <source>
        <dbReference type="ARBA" id="ARBA00022801"/>
    </source>
</evidence>
<evidence type="ECO:0000256" key="9">
    <source>
        <dbReference type="ARBA" id="ARBA00022722"/>
    </source>
</evidence>